<dbReference type="InterPro" id="IPR000253">
    <property type="entry name" value="FHA_dom"/>
</dbReference>
<dbReference type="SMART" id="SM00240">
    <property type="entry name" value="FHA"/>
    <property type="match status" value="1"/>
</dbReference>
<protein>
    <recommendedName>
        <fullName evidence="7">SMAD/FHA domain-containing protein</fullName>
    </recommendedName>
</protein>
<evidence type="ECO:0000313" key="5">
    <source>
        <dbReference type="EMBL" id="TBU63063.1"/>
    </source>
</evidence>
<name>A0A4Q9MDZ1_9APHY</name>
<dbReference type="EMBL" id="ML145091">
    <property type="protein sequence ID" value="TBU63063.1"/>
    <property type="molecule type" value="Genomic_DNA"/>
</dbReference>
<dbReference type="InterPro" id="IPR000467">
    <property type="entry name" value="G_patch_dom"/>
</dbReference>
<feature type="domain" description="FHA" evidence="2">
    <location>
        <begin position="101"/>
        <end position="158"/>
    </location>
</feature>
<reference evidence="4 6" key="1">
    <citation type="submission" date="2019-01" db="EMBL/GenBank/DDBJ databases">
        <title>Draft genome sequences of three monokaryotic isolates of the white-rot basidiomycete fungus Dichomitus squalens.</title>
        <authorList>
            <consortium name="DOE Joint Genome Institute"/>
            <person name="Lopez S.C."/>
            <person name="Andreopoulos B."/>
            <person name="Pangilinan J."/>
            <person name="Lipzen A."/>
            <person name="Riley R."/>
            <person name="Ahrendt S."/>
            <person name="Ng V."/>
            <person name="Barry K."/>
            <person name="Daum C."/>
            <person name="Grigoriev I.V."/>
            <person name="Hilden K.S."/>
            <person name="Makela M.R."/>
            <person name="de Vries R.P."/>
        </authorList>
    </citation>
    <scope>NUCLEOTIDE SEQUENCE [LARGE SCALE GENOMIC DNA]</scope>
    <source>
        <strain evidence="5 6">CBS 464.89</strain>
        <strain evidence="4">OM18370.1</strain>
    </source>
</reference>
<dbReference type="InterPro" id="IPR053027">
    <property type="entry name" value="AGGF1"/>
</dbReference>
<dbReference type="PROSITE" id="PS50174">
    <property type="entry name" value="G_PATCH"/>
    <property type="match status" value="1"/>
</dbReference>
<dbReference type="Pfam" id="PF01585">
    <property type="entry name" value="G-patch"/>
    <property type="match status" value="1"/>
</dbReference>
<feature type="compositionally biased region" description="Low complexity" evidence="1">
    <location>
        <begin position="377"/>
        <end position="394"/>
    </location>
</feature>
<evidence type="ECO:0000313" key="6">
    <source>
        <dbReference type="Proteomes" id="UP000292082"/>
    </source>
</evidence>
<dbReference type="GO" id="GO:0003676">
    <property type="term" value="F:nucleic acid binding"/>
    <property type="evidence" value="ECO:0007669"/>
    <property type="project" value="InterPro"/>
</dbReference>
<dbReference type="Proteomes" id="UP000292082">
    <property type="component" value="Unassembled WGS sequence"/>
</dbReference>
<feature type="domain" description="G-patch" evidence="3">
    <location>
        <begin position="337"/>
        <end position="386"/>
    </location>
</feature>
<dbReference type="PANTHER" id="PTHR23106">
    <property type="entry name" value="ANGIOGENIC FACTOR WITH G PATCH AND FHA DOMAINS 1"/>
    <property type="match status" value="1"/>
</dbReference>
<dbReference type="PROSITE" id="PS50006">
    <property type="entry name" value="FHA_DOMAIN"/>
    <property type="match status" value="1"/>
</dbReference>
<evidence type="ECO:0000313" key="4">
    <source>
        <dbReference type="EMBL" id="TBU24046.1"/>
    </source>
</evidence>
<dbReference type="AlphaFoldDB" id="A0A4Q9MDZ1"/>
<feature type="region of interest" description="Disordered" evidence="1">
    <location>
        <begin position="272"/>
        <end position="336"/>
    </location>
</feature>
<dbReference type="Pfam" id="PF00498">
    <property type="entry name" value="FHA"/>
    <property type="match status" value="1"/>
</dbReference>
<feature type="compositionally biased region" description="Polar residues" evidence="1">
    <location>
        <begin position="272"/>
        <end position="287"/>
    </location>
</feature>
<accession>A0A4Q9MDZ1</accession>
<evidence type="ECO:0000259" key="2">
    <source>
        <dbReference type="PROSITE" id="PS50006"/>
    </source>
</evidence>
<proteinExistence type="predicted"/>
<keyword evidence="6" id="KW-1185">Reference proteome</keyword>
<dbReference type="Proteomes" id="UP000292957">
    <property type="component" value="Unassembled WGS sequence"/>
</dbReference>
<dbReference type="SMART" id="SM00443">
    <property type="entry name" value="G_patch"/>
    <property type="match status" value="1"/>
</dbReference>
<dbReference type="Gene3D" id="2.60.200.20">
    <property type="match status" value="1"/>
</dbReference>
<feature type="compositionally biased region" description="Basic and acidic residues" evidence="1">
    <location>
        <begin position="397"/>
        <end position="418"/>
    </location>
</feature>
<evidence type="ECO:0000256" key="1">
    <source>
        <dbReference type="SAM" id="MobiDB-lite"/>
    </source>
</evidence>
<organism evidence="4">
    <name type="scientific">Dichomitus squalens</name>
    <dbReference type="NCBI Taxonomy" id="114155"/>
    <lineage>
        <taxon>Eukaryota</taxon>
        <taxon>Fungi</taxon>
        <taxon>Dikarya</taxon>
        <taxon>Basidiomycota</taxon>
        <taxon>Agaricomycotina</taxon>
        <taxon>Agaricomycetes</taxon>
        <taxon>Polyporales</taxon>
        <taxon>Polyporaceae</taxon>
        <taxon>Dichomitus</taxon>
    </lineage>
</organism>
<evidence type="ECO:0008006" key="7">
    <source>
        <dbReference type="Google" id="ProtNLM"/>
    </source>
</evidence>
<evidence type="ECO:0000259" key="3">
    <source>
        <dbReference type="PROSITE" id="PS50174"/>
    </source>
</evidence>
<dbReference type="SUPFAM" id="SSF49879">
    <property type="entry name" value="SMAD/FHA domain"/>
    <property type="match status" value="1"/>
</dbReference>
<dbReference type="EMBL" id="ML143489">
    <property type="protein sequence ID" value="TBU24046.1"/>
    <property type="molecule type" value="Genomic_DNA"/>
</dbReference>
<feature type="region of interest" description="Disordered" evidence="1">
    <location>
        <begin position="353"/>
        <end position="418"/>
    </location>
</feature>
<dbReference type="OrthoDB" id="21470at2759"/>
<dbReference type="STRING" id="114155.A0A4Q9MDZ1"/>
<gene>
    <name evidence="5" type="ORF">BD310DRAFT_666420</name>
    <name evidence="4" type="ORF">BD311DRAFT_43377</name>
</gene>
<dbReference type="InterPro" id="IPR008984">
    <property type="entry name" value="SMAD_FHA_dom_sf"/>
</dbReference>
<sequence>MLEEGEIATLADSRSNSDILGPVDLPNESSLDITGATYSPSIEWPGDTDRTPVTPPFADVYAYEPVGDPRASSTSLRLVVQHSAILRKNQRLALLDGFTEIQIGRDIAPAGSDTPRIRLKEMEVSKLHATIYWDQDRTHWSVVDMGSKHGTFIQSSVVPPPGGPAAQGSDGKGFRLSAPRVASMPRALRHFDRLTIGGTTFIIHIHEDRTPCTACSPQSDEEIPLFLHRAADSSAGASKKRDFEEFAANSMESTSVRERDPKKALNMLKRTLLSSSKTPAPTPSGSHGQYVDRSARRRALHPDRSPATTPSADRSPLPSPSVSAPATPPSPAAPLSATNIGHRLLLKQGWQPGTALGEASSDNAGLVVPLDPPTTVGRAGLGASARPASASSALQEGDWKDAGKRRRWAEARESLDSV</sequence>
<dbReference type="PANTHER" id="PTHR23106:SF24">
    <property type="entry name" value="ANGIOGENIC FACTOR WITH G PATCH AND FHA DOMAINS 1"/>
    <property type="match status" value="1"/>
</dbReference>